<evidence type="ECO:0000256" key="3">
    <source>
        <dbReference type="ARBA" id="ARBA00022448"/>
    </source>
</evidence>
<feature type="transmembrane region" description="Helical" evidence="11">
    <location>
        <begin position="372"/>
        <end position="391"/>
    </location>
</feature>
<evidence type="ECO:0000259" key="12">
    <source>
        <dbReference type="PROSITE" id="PS50850"/>
    </source>
</evidence>
<evidence type="ECO:0000256" key="9">
    <source>
        <dbReference type="ARBA" id="ARBA00043213"/>
    </source>
</evidence>
<evidence type="ECO:0000256" key="6">
    <source>
        <dbReference type="ARBA" id="ARBA00022989"/>
    </source>
</evidence>
<protein>
    <recommendedName>
        <fullName evidence="9">Quinate transporter</fullName>
    </recommendedName>
</protein>
<comment type="similarity">
    <text evidence="2 10">Belongs to the major facilitator superfamily. Sugar transporter (TC 2.A.1.1) family.</text>
</comment>
<comment type="caution">
    <text evidence="13">The sequence shown here is derived from an EMBL/GenBank/DDBJ whole genome shotgun (WGS) entry which is preliminary data.</text>
</comment>
<feature type="transmembrane region" description="Helical" evidence="11">
    <location>
        <begin position="305"/>
        <end position="323"/>
    </location>
</feature>
<evidence type="ECO:0000256" key="5">
    <source>
        <dbReference type="ARBA" id="ARBA00022911"/>
    </source>
</evidence>
<name>A0A8H4PEQ0_9HYPO</name>
<feature type="transmembrane region" description="Helical" evidence="11">
    <location>
        <begin position="411"/>
        <end position="433"/>
    </location>
</feature>
<feature type="transmembrane region" description="Helical" evidence="11">
    <location>
        <begin position="177"/>
        <end position="199"/>
    </location>
</feature>
<keyword evidence="4 11" id="KW-0812">Transmembrane</keyword>
<evidence type="ECO:0000256" key="8">
    <source>
        <dbReference type="ARBA" id="ARBA00023180"/>
    </source>
</evidence>
<keyword evidence="5" id="KW-0672">Quinate metabolism</keyword>
<dbReference type="Pfam" id="PF00083">
    <property type="entry name" value="Sugar_tr"/>
    <property type="match status" value="1"/>
</dbReference>
<dbReference type="Gene3D" id="1.20.1250.20">
    <property type="entry name" value="MFS general substrate transporter like domains"/>
    <property type="match status" value="1"/>
</dbReference>
<feature type="transmembrane region" description="Helical" evidence="11">
    <location>
        <begin position="211"/>
        <end position="233"/>
    </location>
</feature>
<dbReference type="PANTHER" id="PTHR48022:SF34">
    <property type="entry name" value="MAJOR FACILITATOR SUPERFAMILY (MFS) PROFILE DOMAIN-CONTAINING PROTEIN-RELATED"/>
    <property type="match status" value="1"/>
</dbReference>
<dbReference type="PROSITE" id="PS50850">
    <property type="entry name" value="MFS"/>
    <property type="match status" value="1"/>
</dbReference>
<proteinExistence type="inferred from homology"/>
<evidence type="ECO:0000256" key="7">
    <source>
        <dbReference type="ARBA" id="ARBA00023136"/>
    </source>
</evidence>
<gene>
    <name evidence="13" type="ORF">FALBO_3324</name>
</gene>
<dbReference type="PRINTS" id="PR00171">
    <property type="entry name" value="SUGRTRNSPORT"/>
</dbReference>
<organism evidence="13 14">
    <name type="scientific">Fusarium albosuccineum</name>
    <dbReference type="NCBI Taxonomy" id="1237068"/>
    <lineage>
        <taxon>Eukaryota</taxon>
        <taxon>Fungi</taxon>
        <taxon>Dikarya</taxon>
        <taxon>Ascomycota</taxon>
        <taxon>Pezizomycotina</taxon>
        <taxon>Sordariomycetes</taxon>
        <taxon>Hypocreomycetidae</taxon>
        <taxon>Hypocreales</taxon>
        <taxon>Nectriaceae</taxon>
        <taxon>Fusarium</taxon>
        <taxon>Fusarium decemcellulare species complex</taxon>
    </lineage>
</organism>
<dbReference type="GO" id="GO:0016020">
    <property type="term" value="C:membrane"/>
    <property type="evidence" value="ECO:0007669"/>
    <property type="project" value="UniProtKB-SubCell"/>
</dbReference>
<evidence type="ECO:0000256" key="1">
    <source>
        <dbReference type="ARBA" id="ARBA00004141"/>
    </source>
</evidence>
<dbReference type="OrthoDB" id="508119at2759"/>
<dbReference type="NCBIfam" id="TIGR00879">
    <property type="entry name" value="SP"/>
    <property type="match status" value="1"/>
</dbReference>
<feature type="transmembrane region" description="Helical" evidence="11">
    <location>
        <begin position="343"/>
        <end position="365"/>
    </location>
</feature>
<evidence type="ECO:0000256" key="2">
    <source>
        <dbReference type="ARBA" id="ARBA00010992"/>
    </source>
</evidence>
<sequence length="550" mass="60585">MRNIFSVKDNPNDEVPREVYGYRPYLLAFSASWACMYPNPTPAVSLPMLTDKAAMYGYDSAFIGGTLSLPSFQRTFGLDTASDSAKADLSSNIVSTFQGGAFFGCASSFFLAERFGRRPTLIISAVIFSIGAALQMIGRLDCLYAGRALTGWGVGASAMILPVYVSECSPALIRGRLVGTFEIMLQVALFFGFWVNYGVNKNISPDGNKQWHIPVAVQFVPAALLIIFMIPMIESPRWLVSRGRLQDARKTLSWVRNLPEDHAFIDHEMSMIETAIEHELASTRQTGNLRQLVSELFQPGVRGRVVLSCGLVTFQNFTGINAINYYSPTIFKSIGFTGTSVGLLATGIFGIVKMAATMLYAMLLVDKLGRRPLLLIGGVGSGLAMFYLAGYSKVSGSFEHIPPMDAGAKTAVAMVYIYAIFYGMSWNGIPWLFTSEVIPNRVRTLGMAFCICIQWVTQFIIVYSLPHMVLGITYGTFLFFGSCTVLAILFAWFFIPETKGVQLEDMDLLFGQDVSILAPTARQNYLRGIEARAMVFDAEDKAQAARIERV</sequence>
<evidence type="ECO:0000256" key="4">
    <source>
        <dbReference type="ARBA" id="ARBA00022692"/>
    </source>
</evidence>
<dbReference type="InterPro" id="IPR005828">
    <property type="entry name" value="MFS_sugar_transport-like"/>
</dbReference>
<evidence type="ECO:0000256" key="10">
    <source>
        <dbReference type="RuleBase" id="RU003346"/>
    </source>
</evidence>
<feature type="transmembrane region" description="Helical" evidence="11">
    <location>
        <begin position="471"/>
        <end position="495"/>
    </location>
</feature>
<dbReference type="InterPro" id="IPR050360">
    <property type="entry name" value="MFS_Sugar_Transporters"/>
</dbReference>
<feature type="domain" description="Major facilitator superfamily (MFS) profile" evidence="12">
    <location>
        <begin position="45"/>
        <end position="499"/>
    </location>
</feature>
<dbReference type="InterPro" id="IPR005829">
    <property type="entry name" value="Sugar_transporter_CS"/>
</dbReference>
<accession>A0A8H4PEQ0</accession>
<dbReference type="Proteomes" id="UP000554235">
    <property type="component" value="Unassembled WGS sequence"/>
</dbReference>
<dbReference type="PROSITE" id="PS00216">
    <property type="entry name" value="SUGAR_TRANSPORT_1"/>
    <property type="match status" value="2"/>
</dbReference>
<keyword evidence="3 10" id="KW-0813">Transport</keyword>
<keyword evidence="6 11" id="KW-1133">Transmembrane helix</keyword>
<evidence type="ECO:0000313" key="13">
    <source>
        <dbReference type="EMBL" id="KAF4469770.1"/>
    </source>
</evidence>
<reference evidence="13 14" key="1">
    <citation type="submission" date="2020-01" db="EMBL/GenBank/DDBJ databases">
        <title>Identification and distribution of gene clusters putatively required for synthesis of sphingolipid metabolism inhibitors in phylogenetically diverse species of the filamentous fungus Fusarium.</title>
        <authorList>
            <person name="Kim H.-S."/>
            <person name="Busman M."/>
            <person name="Brown D.W."/>
            <person name="Divon H."/>
            <person name="Uhlig S."/>
            <person name="Proctor R.H."/>
        </authorList>
    </citation>
    <scope>NUCLEOTIDE SEQUENCE [LARGE SCALE GENOMIC DNA]</scope>
    <source>
        <strain evidence="13 14">NRRL 20459</strain>
    </source>
</reference>
<feature type="transmembrane region" description="Helical" evidence="11">
    <location>
        <begin position="445"/>
        <end position="465"/>
    </location>
</feature>
<keyword evidence="14" id="KW-1185">Reference proteome</keyword>
<dbReference type="EMBL" id="JAADYS010000434">
    <property type="protein sequence ID" value="KAF4469770.1"/>
    <property type="molecule type" value="Genomic_DNA"/>
</dbReference>
<feature type="transmembrane region" description="Helical" evidence="11">
    <location>
        <begin position="120"/>
        <end position="138"/>
    </location>
</feature>
<evidence type="ECO:0000313" key="14">
    <source>
        <dbReference type="Proteomes" id="UP000554235"/>
    </source>
</evidence>
<dbReference type="FunFam" id="1.20.1250.20:FF:000026">
    <property type="entry name" value="MFS quinate transporter QutD"/>
    <property type="match status" value="1"/>
</dbReference>
<evidence type="ECO:0000256" key="11">
    <source>
        <dbReference type="SAM" id="Phobius"/>
    </source>
</evidence>
<dbReference type="PANTHER" id="PTHR48022">
    <property type="entry name" value="PLASTIDIC GLUCOSE TRANSPORTER 4"/>
    <property type="match status" value="1"/>
</dbReference>
<feature type="transmembrane region" description="Helical" evidence="11">
    <location>
        <begin position="144"/>
        <end position="165"/>
    </location>
</feature>
<dbReference type="InterPro" id="IPR036259">
    <property type="entry name" value="MFS_trans_sf"/>
</dbReference>
<comment type="subcellular location">
    <subcellularLocation>
        <location evidence="1">Membrane</location>
        <topology evidence="1">Multi-pass membrane protein</topology>
    </subcellularLocation>
</comment>
<dbReference type="SUPFAM" id="SSF103473">
    <property type="entry name" value="MFS general substrate transporter"/>
    <property type="match status" value="1"/>
</dbReference>
<dbReference type="InterPro" id="IPR020846">
    <property type="entry name" value="MFS_dom"/>
</dbReference>
<keyword evidence="7 11" id="KW-0472">Membrane</keyword>
<keyword evidence="8" id="KW-0325">Glycoprotein</keyword>
<dbReference type="InterPro" id="IPR003663">
    <property type="entry name" value="Sugar/inositol_transpt"/>
</dbReference>
<dbReference type="GO" id="GO:0005351">
    <property type="term" value="F:carbohydrate:proton symporter activity"/>
    <property type="evidence" value="ECO:0007669"/>
    <property type="project" value="TreeGrafter"/>
</dbReference>
<dbReference type="AlphaFoldDB" id="A0A8H4PEQ0"/>